<evidence type="ECO:0000313" key="18">
    <source>
        <dbReference type="EMBL" id="KAK7794458.1"/>
    </source>
</evidence>
<dbReference type="InterPro" id="IPR010987">
    <property type="entry name" value="Glutathione-S-Trfase_C-like"/>
</dbReference>
<dbReference type="Pfam" id="PF00458">
    <property type="entry name" value="WHEP-TRS"/>
    <property type="match status" value="1"/>
</dbReference>
<dbReference type="NCBIfam" id="NF001100">
    <property type="entry name" value="PRK00133.1"/>
    <property type="match status" value="1"/>
</dbReference>
<dbReference type="Gene3D" id="1.20.1050.10">
    <property type="match status" value="1"/>
</dbReference>
<keyword evidence="10 14" id="KW-0648">Protein biosynthesis</keyword>
<dbReference type="InterPro" id="IPR014758">
    <property type="entry name" value="Met-tRNA_synth"/>
</dbReference>
<evidence type="ECO:0000256" key="5">
    <source>
        <dbReference type="ARBA" id="ARBA00022490"/>
    </source>
</evidence>
<accession>A0AAN9VPZ6</accession>
<evidence type="ECO:0000256" key="13">
    <source>
        <dbReference type="ARBA" id="ARBA00047364"/>
    </source>
</evidence>
<dbReference type="Pfam" id="PF09334">
    <property type="entry name" value="tRNA-synt_1g"/>
    <property type="match status" value="1"/>
</dbReference>
<dbReference type="GO" id="GO:0017101">
    <property type="term" value="C:aminoacyl-tRNA synthetase multienzyme complex"/>
    <property type="evidence" value="ECO:0007669"/>
    <property type="project" value="TreeGrafter"/>
</dbReference>
<dbReference type="InterPro" id="IPR041598">
    <property type="entry name" value="MARS_N"/>
</dbReference>
<keyword evidence="5" id="KW-0963">Cytoplasm</keyword>
<dbReference type="InterPro" id="IPR009080">
    <property type="entry name" value="tRNAsynth_Ia_anticodon-bd"/>
</dbReference>
<dbReference type="PROSITE" id="PS51185">
    <property type="entry name" value="WHEP_TRS_2"/>
    <property type="match status" value="1"/>
</dbReference>
<keyword evidence="9" id="KW-0694">RNA-binding</keyword>
<feature type="region of interest" description="Disordered" evidence="15">
    <location>
        <begin position="885"/>
        <end position="910"/>
    </location>
</feature>
<evidence type="ECO:0000256" key="12">
    <source>
        <dbReference type="ARBA" id="ARBA00030904"/>
    </source>
</evidence>
<evidence type="ECO:0000256" key="10">
    <source>
        <dbReference type="ARBA" id="ARBA00022917"/>
    </source>
</evidence>
<dbReference type="NCBIfam" id="TIGR00398">
    <property type="entry name" value="metG"/>
    <property type="match status" value="1"/>
</dbReference>
<dbReference type="SUPFAM" id="SSF47060">
    <property type="entry name" value="S15/NS1 RNA-binding domain"/>
    <property type="match status" value="1"/>
</dbReference>
<dbReference type="SUPFAM" id="SSF52374">
    <property type="entry name" value="Nucleotidylyl transferase"/>
    <property type="match status" value="1"/>
</dbReference>
<dbReference type="CDD" id="cd07957">
    <property type="entry name" value="Anticodon_Ia_Met"/>
    <property type="match status" value="1"/>
</dbReference>
<keyword evidence="19" id="KW-1185">Reference proteome</keyword>
<evidence type="ECO:0000313" key="19">
    <source>
        <dbReference type="Proteomes" id="UP001378592"/>
    </source>
</evidence>
<evidence type="ECO:0000256" key="3">
    <source>
        <dbReference type="ARBA" id="ARBA00012838"/>
    </source>
</evidence>
<evidence type="ECO:0000256" key="8">
    <source>
        <dbReference type="ARBA" id="ARBA00022840"/>
    </source>
</evidence>
<comment type="subcellular location">
    <subcellularLocation>
        <location evidence="1">Cytoplasm</location>
    </subcellularLocation>
</comment>
<dbReference type="InterPro" id="IPR001412">
    <property type="entry name" value="aa-tRNA-synth_I_CS"/>
</dbReference>
<dbReference type="Gene3D" id="1.10.287.10">
    <property type="entry name" value="S15/NS1, RNA-binding"/>
    <property type="match status" value="2"/>
</dbReference>
<dbReference type="SUPFAM" id="SSF47323">
    <property type="entry name" value="Anticodon-binding domain of a subclass of class I aminoacyl-tRNA synthetases"/>
    <property type="match status" value="1"/>
</dbReference>
<dbReference type="SUPFAM" id="SSF57770">
    <property type="entry name" value="Methionyl-tRNA synthetase (MetRS), Zn-domain"/>
    <property type="match status" value="1"/>
</dbReference>
<dbReference type="CDD" id="cd00814">
    <property type="entry name" value="MetRS_core"/>
    <property type="match status" value="1"/>
</dbReference>
<proteinExistence type="inferred from homology"/>
<comment type="catalytic activity">
    <reaction evidence="13">
        <text>tRNA(Met) + L-methionine + ATP = L-methionyl-tRNA(Met) + AMP + diphosphate</text>
        <dbReference type="Rhea" id="RHEA:13481"/>
        <dbReference type="Rhea" id="RHEA-COMP:9667"/>
        <dbReference type="Rhea" id="RHEA-COMP:9698"/>
        <dbReference type="ChEBI" id="CHEBI:30616"/>
        <dbReference type="ChEBI" id="CHEBI:33019"/>
        <dbReference type="ChEBI" id="CHEBI:57844"/>
        <dbReference type="ChEBI" id="CHEBI:78442"/>
        <dbReference type="ChEBI" id="CHEBI:78530"/>
        <dbReference type="ChEBI" id="CHEBI:456215"/>
        <dbReference type="EC" id="6.1.1.10"/>
    </reaction>
</comment>
<evidence type="ECO:0000259" key="16">
    <source>
        <dbReference type="PROSITE" id="PS50405"/>
    </source>
</evidence>
<evidence type="ECO:0000256" key="14">
    <source>
        <dbReference type="RuleBase" id="RU363039"/>
    </source>
</evidence>
<name>A0AAN9VPZ6_9ORTH</name>
<sequence length="973" mass="108162">MKLYTNQNNPAALKVLIAGNTSGKNVTHEIVAVSDAQHHCPRRLPVLLLDSGKKIFSTNASTRYLLPPSQGSEIPVDQWLEWEACQFLPVLAACLSSGPKLDGDLRNRFIELLQTLDVALLNKEYIVGNSISAADIVLFCSLYPLVADPRLRQYWLADRQNIVSWFLHLQALPTVKTALEALKVQPGGEAYQALIAGCWQPMPEVSLLTPADKQRPQLQSTGSLDSSIAPKEAPISEAELESAREAWVTGTSSRPRPKLIKKPIMPIAGEKNILITSALPYVNNVPHLGNIIGCVLSADVFARYCRLCNHNTLYICGTDEYGTATETKALEEGLTPQQICDKYFLIHDAVYKWFNISFDYFGRTTTPEQTRVCQEMFLEVHGNGFTSTQHMDQLLCQKCNRYLADRFVEGTCPLCGYEDARGDQCDGCGHLINAVELLSPRCKICRTTPIIQKSEQFFLDLPKVEPLIRHWIDKVWAGWSNNARVIARSWLKDGLKPRCITRDLKWGIPVPLKGYENKVFYVWFDAPIGYVSITAEYSKEWKRWWQPKSDTQVTLYQFIGKDNVPFHSIMFPATLLACNKGYTIVSYIMATEYLNYEDGKFSKSRGVGVFGTDAQNTGIPADIWRFYLLYVRPESQDSSFSWIDLATKNNSELLNNLGNFINRALTFAEKFFGGILQEIILGPAELALLAQVNREVRAYSAALERARLRDGIRHILSVSRHGNQFMQAQQPWVLMKGTDQERQQAGSIVSLCCNLACTLAVLLHPYMPSTSEEICEQLNAPKDVMALSPEVVQLLPTGHHIGKPKPLFAKIETAQIDKLKQQFSGRQKSASPEKSTPSTPSAYLEAAIHKQDVQIRQLKATGADQSEWLPLEATLQELKRQLAATQQPAANGPRVGNGPAAPAAAASPGNPEEIARLEAAVAQQGEKVRQLKGSGAERSVWQPQVAILQQLKEQLVAAGGSVAPPPKPKGKKK</sequence>
<dbReference type="GO" id="GO:0004825">
    <property type="term" value="F:methionine-tRNA ligase activity"/>
    <property type="evidence" value="ECO:0007669"/>
    <property type="project" value="UniProtKB-EC"/>
</dbReference>
<keyword evidence="6 14" id="KW-0436">Ligase</keyword>
<comment type="similarity">
    <text evidence="2 14">Belongs to the class-I aminoacyl-tRNA synthetase family.</text>
</comment>
<evidence type="ECO:0000256" key="6">
    <source>
        <dbReference type="ARBA" id="ARBA00022598"/>
    </source>
</evidence>
<dbReference type="PRINTS" id="PR01041">
    <property type="entry name" value="TRNASYNTHMET"/>
</dbReference>
<evidence type="ECO:0000256" key="15">
    <source>
        <dbReference type="SAM" id="MobiDB-lite"/>
    </source>
</evidence>
<dbReference type="CDD" id="cd00939">
    <property type="entry name" value="MetRS_RNA"/>
    <property type="match status" value="1"/>
</dbReference>
<dbReference type="InterPro" id="IPR041872">
    <property type="entry name" value="Anticodon_Met"/>
</dbReference>
<evidence type="ECO:0000256" key="11">
    <source>
        <dbReference type="ARBA" id="ARBA00023146"/>
    </source>
</evidence>
<dbReference type="AlphaFoldDB" id="A0AAN9VPZ6"/>
<gene>
    <name evidence="18" type="ORF">R5R35_003822</name>
</gene>
<dbReference type="InterPro" id="IPR009068">
    <property type="entry name" value="uS15_NS1_RNA-bd_sf"/>
</dbReference>
<dbReference type="GO" id="GO:0005829">
    <property type="term" value="C:cytosol"/>
    <property type="evidence" value="ECO:0007669"/>
    <property type="project" value="TreeGrafter"/>
</dbReference>
<protein>
    <recommendedName>
        <fullName evidence="4">Methionine--tRNA ligase, cytoplasmic</fullName>
        <ecNumber evidence="3">6.1.1.10</ecNumber>
    </recommendedName>
    <alternativeName>
        <fullName evidence="12">Methionyl-tRNA synthetase</fullName>
    </alternativeName>
</protein>
<dbReference type="EMBL" id="JAZDUA010000333">
    <property type="protein sequence ID" value="KAK7794458.1"/>
    <property type="molecule type" value="Genomic_DNA"/>
</dbReference>
<dbReference type="SMART" id="SM00991">
    <property type="entry name" value="WHEP-TRS"/>
    <property type="match status" value="2"/>
</dbReference>
<dbReference type="InterPro" id="IPR036282">
    <property type="entry name" value="Glutathione-S-Trfase_C_sf"/>
</dbReference>
<keyword evidence="7 14" id="KW-0547">Nucleotide-binding</keyword>
<dbReference type="FunFam" id="2.20.28.20:FF:000001">
    <property type="entry name" value="Methionine--tRNA ligase"/>
    <property type="match status" value="1"/>
</dbReference>
<feature type="compositionally biased region" description="Low complexity" evidence="15">
    <location>
        <begin position="888"/>
        <end position="910"/>
    </location>
</feature>
<reference evidence="18 19" key="1">
    <citation type="submission" date="2024-03" db="EMBL/GenBank/DDBJ databases">
        <title>The genome assembly and annotation of the cricket Gryllus longicercus Weissman &amp; Gray.</title>
        <authorList>
            <person name="Szrajer S."/>
            <person name="Gray D."/>
            <person name="Ylla G."/>
        </authorList>
    </citation>
    <scope>NUCLEOTIDE SEQUENCE [LARGE SCALE GENOMIC DNA]</scope>
    <source>
        <strain evidence="18">DAG 2021-001</strain>
        <tissue evidence="18">Whole body minus gut</tissue>
    </source>
</reference>
<organism evidence="18 19">
    <name type="scientific">Gryllus longicercus</name>
    <dbReference type="NCBI Taxonomy" id="2509291"/>
    <lineage>
        <taxon>Eukaryota</taxon>
        <taxon>Metazoa</taxon>
        <taxon>Ecdysozoa</taxon>
        <taxon>Arthropoda</taxon>
        <taxon>Hexapoda</taxon>
        <taxon>Insecta</taxon>
        <taxon>Pterygota</taxon>
        <taxon>Neoptera</taxon>
        <taxon>Polyneoptera</taxon>
        <taxon>Orthoptera</taxon>
        <taxon>Ensifera</taxon>
        <taxon>Gryllidea</taxon>
        <taxon>Grylloidea</taxon>
        <taxon>Gryllidae</taxon>
        <taxon>Gryllinae</taxon>
        <taxon>Gryllus</taxon>
    </lineage>
</organism>
<evidence type="ECO:0000256" key="1">
    <source>
        <dbReference type="ARBA" id="ARBA00004496"/>
    </source>
</evidence>
<dbReference type="Pfam" id="PF19303">
    <property type="entry name" value="Anticodon_3"/>
    <property type="match status" value="1"/>
</dbReference>
<comment type="caution">
    <text evidence="18">The sequence shown here is derived from an EMBL/GenBank/DDBJ whole genome shotgun (WGS) entry which is preliminary data.</text>
</comment>
<dbReference type="HAMAP" id="MF_00098">
    <property type="entry name" value="Met_tRNA_synth_type1"/>
    <property type="match status" value="1"/>
</dbReference>
<dbReference type="InterPro" id="IPR000738">
    <property type="entry name" value="WHEP-TRS_dom"/>
</dbReference>
<dbReference type="InterPro" id="IPR023458">
    <property type="entry name" value="Met-tRNA_ligase_1"/>
</dbReference>
<feature type="domain" description="GST C-terminal" evidence="16">
    <location>
        <begin position="69"/>
        <end position="190"/>
    </location>
</feature>
<dbReference type="PROSITE" id="PS00178">
    <property type="entry name" value="AA_TRNA_LIGASE_I"/>
    <property type="match status" value="1"/>
</dbReference>
<dbReference type="PANTHER" id="PTHR45765:SF1">
    <property type="entry name" value="METHIONINE--TRNA LIGASE, CYTOPLASMIC"/>
    <property type="match status" value="1"/>
</dbReference>
<dbReference type="Gene3D" id="1.10.730.10">
    <property type="entry name" value="Isoleucyl-tRNA Synthetase, Domain 1"/>
    <property type="match status" value="1"/>
</dbReference>
<dbReference type="Gene3D" id="2.20.28.20">
    <property type="entry name" value="Methionyl-tRNA synthetase, Zn-domain"/>
    <property type="match status" value="1"/>
</dbReference>
<dbReference type="GO" id="GO:0006431">
    <property type="term" value="P:methionyl-tRNA aminoacylation"/>
    <property type="evidence" value="ECO:0007669"/>
    <property type="project" value="InterPro"/>
</dbReference>
<evidence type="ECO:0000259" key="17">
    <source>
        <dbReference type="PROSITE" id="PS51185"/>
    </source>
</evidence>
<dbReference type="SUPFAM" id="SSF47616">
    <property type="entry name" value="GST C-terminal domain-like"/>
    <property type="match status" value="1"/>
</dbReference>
<evidence type="ECO:0000256" key="9">
    <source>
        <dbReference type="ARBA" id="ARBA00022884"/>
    </source>
</evidence>
<dbReference type="PROSITE" id="PS50405">
    <property type="entry name" value="GST_CTER"/>
    <property type="match status" value="1"/>
</dbReference>
<dbReference type="InterPro" id="IPR029038">
    <property type="entry name" value="MetRS_Zn"/>
</dbReference>
<evidence type="ECO:0000256" key="2">
    <source>
        <dbReference type="ARBA" id="ARBA00005594"/>
    </source>
</evidence>
<dbReference type="InterPro" id="IPR014729">
    <property type="entry name" value="Rossmann-like_a/b/a_fold"/>
</dbReference>
<dbReference type="Pfam" id="PF18485">
    <property type="entry name" value="GST_N_5"/>
    <property type="match status" value="1"/>
</dbReference>
<dbReference type="InterPro" id="IPR033911">
    <property type="entry name" value="MetRS_core"/>
</dbReference>
<dbReference type="EC" id="6.1.1.10" evidence="3"/>
<dbReference type="Gene3D" id="3.40.30.10">
    <property type="entry name" value="Glutaredoxin"/>
    <property type="match status" value="1"/>
</dbReference>
<dbReference type="GO" id="GO:0003723">
    <property type="term" value="F:RNA binding"/>
    <property type="evidence" value="ECO:0007669"/>
    <property type="project" value="UniProtKB-KW"/>
</dbReference>
<dbReference type="Gene3D" id="3.40.50.620">
    <property type="entry name" value="HUPs"/>
    <property type="match status" value="1"/>
</dbReference>
<feature type="region of interest" description="Disordered" evidence="15">
    <location>
        <begin position="821"/>
        <end position="840"/>
    </location>
</feature>
<dbReference type="Proteomes" id="UP001378592">
    <property type="component" value="Unassembled WGS sequence"/>
</dbReference>
<dbReference type="InterPro" id="IPR015413">
    <property type="entry name" value="Methionyl/Leucyl_tRNA_Synth"/>
</dbReference>
<keyword evidence="11 14" id="KW-0030">Aminoacyl-tRNA synthetase</keyword>
<dbReference type="PANTHER" id="PTHR45765">
    <property type="entry name" value="METHIONINE--TRNA LIGASE"/>
    <property type="match status" value="1"/>
</dbReference>
<dbReference type="GO" id="GO:0005524">
    <property type="term" value="F:ATP binding"/>
    <property type="evidence" value="ECO:0007669"/>
    <property type="project" value="UniProtKB-KW"/>
</dbReference>
<keyword evidence="8 14" id="KW-0067">ATP-binding</keyword>
<feature type="domain" description="WHEP-TRS" evidence="17">
    <location>
        <begin position="913"/>
        <end position="969"/>
    </location>
</feature>
<evidence type="ECO:0000256" key="4">
    <source>
        <dbReference type="ARBA" id="ARBA00018335"/>
    </source>
</evidence>
<evidence type="ECO:0000256" key="7">
    <source>
        <dbReference type="ARBA" id="ARBA00022741"/>
    </source>
</evidence>